<evidence type="ECO:0000256" key="1">
    <source>
        <dbReference type="SAM" id="Phobius"/>
    </source>
</evidence>
<dbReference type="GO" id="GO:0034472">
    <property type="term" value="P:snRNA 3'-end processing"/>
    <property type="evidence" value="ECO:0007669"/>
    <property type="project" value="TreeGrafter"/>
</dbReference>
<keyword evidence="1" id="KW-1133">Transmembrane helix</keyword>
<dbReference type="Pfam" id="PF14750">
    <property type="entry name" value="INTS2"/>
    <property type="match status" value="1"/>
</dbReference>
<dbReference type="Proteomes" id="UP000887540">
    <property type="component" value="Unplaced"/>
</dbReference>
<dbReference type="WBParaSite" id="ACRNAN_scaffold1375.g30352.t1">
    <property type="protein sequence ID" value="ACRNAN_scaffold1375.g30352.t1"/>
    <property type="gene ID" value="ACRNAN_scaffold1375.g30352"/>
</dbReference>
<dbReference type="GO" id="GO:0032039">
    <property type="term" value="C:integrator complex"/>
    <property type="evidence" value="ECO:0007669"/>
    <property type="project" value="InterPro"/>
</dbReference>
<evidence type="ECO:0000313" key="2">
    <source>
        <dbReference type="Proteomes" id="UP000887540"/>
    </source>
</evidence>
<name>A0A914CRM1_9BILA</name>
<keyword evidence="1" id="KW-0472">Membrane</keyword>
<dbReference type="InterPro" id="IPR029321">
    <property type="entry name" value="INTS2"/>
</dbReference>
<evidence type="ECO:0000313" key="3">
    <source>
        <dbReference type="WBParaSite" id="ACRNAN_scaffold1375.g30352.t1"/>
    </source>
</evidence>
<keyword evidence="2" id="KW-1185">Reference proteome</keyword>
<dbReference type="AlphaFoldDB" id="A0A914CRM1"/>
<dbReference type="PANTHER" id="PTHR28608">
    <property type="entry name" value="INTEGRATOR COMPLEX SUBUNIT 2"/>
    <property type="match status" value="1"/>
</dbReference>
<protein>
    <submittedName>
        <fullName evidence="3">Uncharacterized protein</fullName>
    </submittedName>
</protein>
<keyword evidence="1" id="KW-0812">Transmembrane</keyword>
<proteinExistence type="predicted"/>
<sequence>MAKLLELYAQSCIPERENQSYLRPIEENFFKDLFASDIYDNTKLMARILSLYYILIYTYVLDTKPLPATFQHGLGLFRYSSELWAKIPIRYLLSLVDARPNDFLPLRSTLFKLTAFCMPHMLPTLVEALEYHHGNVESKKRSNESTTRLVVSEDQLESALNELPYKCDKFTRLIEYVDASPIQEQHRHMKTIAKAMSKTLDASIARSLIEKVCSIWHRLENIVPRHIYEATFSHLIGEKSQSFENELLVAQPLSLFRVDERVFSSPVHFQCLMNMLAFYLEANRAWNQARLNRVAIQNLGSQNADVERAERNDLHMALENAQNSAIVQMLLEICDGDPVEKPYLEEIRRIACAQIHEMFIANINLAKLVHFQTYPIRLIPIMIKGVPSTHMVISFITELLATPDIKRRIFAIALTAELIYQYKIVDSFNNLELIVNVLDTLLDTAPSELNVELFLNLVSTIERFVQVSPFTAESYIELLERVQTFAASRLAVFSSIFNARHSPEHRLLELVAQTLEQYAAVTIPCYNCLVPFGQKGLPNGCSELTNCSGVWCTKGPNTEANAIQLGCSNTAPLEQQSPTCKNVDVSNKTSWQNCYCNNIMFCNTASTIEFSIMILIYFIIFSIGYNCAI</sequence>
<feature type="transmembrane region" description="Helical" evidence="1">
    <location>
        <begin position="610"/>
        <end position="628"/>
    </location>
</feature>
<dbReference type="PANTHER" id="PTHR28608:SF1">
    <property type="entry name" value="INTEGRATOR COMPLEX SUBUNIT 2"/>
    <property type="match status" value="1"/>
</dbReference>
<accession>A0A914CRM1</accession>
<organism evidence="2 3">
    <name type="scientific">Acrobeloides nanus</name>
    <dbReference type="NCBI Taxonomy" id="290746"/>
    <lineage>
        <taxon>Eukaryota</taxon>
        <taxon>Metazoa</taxon>
        <taxon>Ecdysozoa</taxon>
        <taxon>Nematoda</taxon>
        <taxon>Chromadorea</taxon>
        <taxon>Rhabditida</taxon>
        <taxon>Tylenchina</taxon>
        <taxon>Cephalobomorpha</taxon>
        <taxon>Cephaloboidea</taxon>
        <taxon>Cephalobidae</taxon>
        <taxon>Acrobeloides</taxon>
    </lineage>
</organism>
<reference evidence="3" key="1">
    <citation type="submission" date="2022-11" db="UniProtKB">
        <authorList>
            <consortium name="WormBaseParasite"/>
        </authorList>
    </citation>
    <scope>IDENTIFICATION</scope>
</reference>